<dbReference type="GeneID" id="68096938"/>
<accession>A0AA88GLF0</accession>
<evidence type="ECO:0000256" key="1">
    <source>
        <dbReference type="SAM" id="SignalP"/>
    </source>
</evidence>
<dbReference type="RefSeq" id="XP_044548825.1">
    <property type="nucleotide sequence ID" value="XM_044694127.1"/>
</dbReference>
<feature type="signal peptide" evidence="1">
    <location>
        <begin position="1"/>
        <end position="29"/>
    </location>
</feature>
<sequence>MNPPMKLASNHVVVVVMILGLFLSVATHSFEVVVSSTSEPVQVNKVLLPSSPTSVLTHDTLQTKASYASACDCPTCTPIVMEPKTYVYLNVSCPSNTFARYKRMSVGSTNPNDYFTTTTIETSEQYAFETGNPYMYYIYLSKKNSSCFAVEDVILPVTKTLTYVQCNNLLNANCSLLFNYNYVCMKVIDSGRS</sequence>
<evidence type="ECO:0000313" key="3">
    <source>
        <dbReference type="Proteomes" id="UP000816034"/>
    </source>
</evidence>
<dbReference type="Proteomes" id="UP000816034">
    <property type="component" value="Unassembled WGS sequence"/>
</dbReference>
<reference evidence="2 3" key="1">
    <citation type="journal article" date="2018" name="BMC Genomics">
        <title>The genome of Naegleria lovaniensis, the basis for a comparative approach to unravel pathogenicity factors of the human pathogenic amoeba N. fowleri.</title>
        <authorList>
            <person name="Liechti N."/>
            <person name="Schurch N."/>
            <person name="Bruggmann R."/>
            <person name="Wittwer M."/>
        </authorList>
    </citation>
    <scope>NUCLEOTIDE SEQUENCE [LARGE SCALE GENOMIC DNA]</scope>
    <source>
        <strain evidence="2 3">ATCC 30569</strain>
    </source>
</reference>
<proteinExistence type="predicted"/>
<feature type="chain" id="PRO_5041673959" evidence="1">
    <location>
        <begin position="30"/>
        <end position="193"/>
    </location>
</feature>
<protein>
    <submittedName>
        <fullName evidence="2">Uncharacterized protein</fullName>
    </submittedName>
</protein>
<dbReference type="EMBL" id="PYSW02000021">
    <property type="protein sequence ID" value="KAG2383146.1"/>
    <property type="molecule type" value="Genomic_DNA"/>
</dbReference>
<keyword evidence="3" id="KW-1185">Reference proteome</keyword>
<name>A0AA88GLF0_NAELO</name>
<evidence type="ECO:0000313" key="2">
    <source>
        <dbReference type="EMBL" id="KAG2383146.1"/>
    </source>
</evidence>
<organism evidence="2 3">
    <name type="scientific">Naegleria lovaniensis</name>
    <name type="common">Amoeba</name>
    <dbReference type="NCBI Taxonomy" id="51637"/>
    <lineage>
        <taxon>Eukaryota</taxon>
        <taxon>Discoba</taxon>
        <taxon>Heterolobosea</taxon>
        <taxon>Tetramitia</taxon>
        <taxon>Eutetramitia</taxon>
        <taxon>Vahlkampfiidae</taxon>
        <taxon>Naegleria</taxon>
    </lineage>
</organism>
<dbReference type="AlphaFoldDB" id="A0AA88GLF0"/>
<keyword evidence="1" id="KW-0732">Signal</keyword>
<comment type="caution">
    <text evidence="2">The sequence shown here is derived from an EMBL/GenBank/DDBJ whole genome shotgun (WGS) entry which is preliminary data.</text>
</comment>
<gene>
    <name evidence="2" type="ORF">C9374_004483</name>
</gene>